<dbReference type="InterPro" id="IPR040256">
    <property type="entry name" value="At4g02000-like"/>
</dbReference>
<evidence type="ECO:0000259" key="1">
    <source>
        <dbReference type="Pfam" id="PF14111"/>
    </source>
</evidence>
<sequence length="217" mass="25294">MEELTRKCDNLSLSAREGKRVILSKKRHVSEFVLAAKFYTKRALNMEAVARTFRPLWRTKECFHITNAGNNILLFDFDLEVDAEKVLLGEPWSYDRHLVIFQRFDGSKALKDIDFKFCSFWIQIHDIPYKFMTEETAKEIGETIGPLINTQDASEWKRGTVLRVRVRIDTTRALYRGRRVTFEEGLERWVSFQYERLSNICSGVVCSHTTIKSAKSG</sequence>
<evidence type="ECO:0000259" key="2">
    <source>
        <dbReference type="Pfam" id="PF14392"/>
    </source>
</evidence>
<dbReference type="Pfam" id="PF14111">
    <property type="entry name" value="DUF4283"/>
    <property type="match status" value="1"/>
</dbReference>
<accession>A0AAW2DID1</accession>
<protein>
    <recommendedName>
        <fullName evidence="5">DUF4283 domain-containing protein</fullName>
    </recommendedName>
</protein>
<dbReference type="Proteomes" id="UP001459277">
    <property type="component" value="Unassembled WGS sequence"/>
</dbReference>
<name>A0AAW2DID1_9ROSI</name>
<comment type="caution">
    <text evidence="3">The sequence shown here is derived from an EMBL/GenBank/DDBJ whole genome shotgun (WGS) entry which is preliminary data.</text>
</comment>
<proteinExistence type="predicted"/>
<dbReference type="AlphaFoldDB" id="A0AAW2DID1"/>
<dbReference type="InterPro" id="IPR025836">
    <property type="entry name" value="Zn_knuckle_CX2CX4HX4C"/>
</dbReference>
<feature type="domain" description="Zinc knuckle CX2CX4HX4C" evidence="2">
    <location>
        <begin position="168"/>
        <end position="202"/>
    </location>
</feature>
<dbReference type="EMBL" id="JAZDWU010000003">
    <property type="protein sequence ID" value="KAL0009324.1"/>
    <property type="molecule type" value="Genomic_DNA"/>
</dbReference>
<evidence type="ECO:0000313" key="3">
    <source>
        <dbReference type="EMBL" id="KAL0009324.1"/>
    </source>
</evidence>
<evidence type="ECO:0000313" key="4">
    <source>
        <dbReference type="Proteomes" id="UP001459277"/>
    </source>
</evidence>
<organism evidence="3 4">
    <name type="scientific">Lithocarpus litseifolius</name>
    <dbReference type="NCBI Taxonomy" id="425828"/>
    <lineage>
        <taxon>Eukaryota</taxon>
        <taxon>Viridiplantae</taxon>
        <taxon>Streptophyta</taxon>
        <taxon>Embryophyta</taxon>
        <taxon>Tracheophyta</taxon>
        <taxon>Spermatophyta</taxon>
        <taxon>Magnoliopsida</taxon>
        <taxon>eudicotyledons</taxon>
        <taxon>Gunneridae</taxon>
        <taxon>Pentapetalae</taxon>
        <taxon>rosids</taxon>
        <taxon>fabids</taxon>
        <taxon>Fagales</taxon>
        <taxon>Fagaceae</taxon>
        <taxon>Lithocarpus</taxon>
    </lineage>
</organism>
<dbReference type="Pfam" id="PF14392">
    <property type="entry name" value="zf-CCHC_4"/>
    <property type="match status" value="1"/>
</dbReference>
<dbReference type="PANTHER" id="PTHR31286">
    <property type="entry name" value="GLYCINE-RICH CELL WALL STRUCTURAL PROTEIN 1.8-LIKE"/>
    <property type="match status" value="1"/>
</dbReference>
<gene>
    <name evidence="3" type="ORF">SO802_010826</name>
</gene>
<dbReference type="InterPro" id="IPR025558">
    <property type="entry name" value="DUF4283"/>
</dbReference>
<keyword evidence="4" id="KW-1185">Reference proteome</keyword>
<feature type="domain" description="DUF4283" evidence="1">
    <location>
        <begin position="34"/>
        <end position="104"/>
    </location>
</feature>
<dbReference type="PANTHER" id="PTHR31286:SF167">
    <property type="entry name" value="OS09G0268800 PROTEIN"/>
    <property type="match status" value="1"/>
</dbReference>
<evidence type="ECO:0008006" key="5">
    <source>
        <dbReference type="Google" id="ProtNLM"/>
    </source>
</evidence>
<reference evidence="3 4" key="1">
    <citation type="submission" date="2024-01" db="EMBL/GenBank/DDBJ databases">
        <title>A telomere-to-telomere, gap-free genome of sweet tea (Lithocarpus litseifolius).</title>
        <authorList>
            <person name="Zhou J."/>
        </authorList>
    </citation>
    <scope>NUCLEOTIDE SEQUENCE [LARGE SCALE GENOMIC DNA]</scope>
    <source>
        <strain evidence="3">Zhou-2022a</strain>
        <tissue evidence="3">Leaf</tissue>
    </source>
</reference>